<dbReference type="InterPro" id="IPR027854">
    <property type="entry name" value="STMP1"/>
</dbReference>
<dbReference type="Proteomes" id="UP000265520">
    <property type="component" value="Unassembled WGS sequence"/>
</dbReference>
<accession>A0A392M4E2</accession>
<dbReference type="Pfam" id="PF15054">
    <property type="entry name" value="DUF4535"/>
    <property type="match status" value="1"/>
</dbReference>
<proteinExistence type="predicted"/>
<organism evidence="2 3">
    <name type="scientific">Trifolium medium</name>
    <dbReference type="NCBI Taxonomy" id="97028"/>
    <lineage>
        <taxon>Eukaryota</taxon>
        <taxon>Viridiplantae</taxon>
        <taxon>Streptophyta</taxon>
        <taxon>Embryophyta</taxon>
        <taxon>Tracheophyta</taxon>
        <taxon>Spermatophyta</taxon>
        <taxon>Magnoliopsida</taxon>
        <taxon>eudicotyledons</taxon>
        <taxon>Gunneridae</taxon>
        <taxon>Pentapetalae</taxon>
        <taxon>rosids</taxon>
        <taxon>fabids</taxon>
        <taxon>Fabales</taxon>
        <taxon>Fabaceae</taxon>
        <taxon>Papilionoideae</taxon>
        <taxon>50 kb inversion clade</taxon>
        <taxon>NPAAA clade</taxon>
        <taxon>Hologalegina</taxon>
        <taxon>IRL clade</taxon>
        <taxon>Trifolieae</taxon>
        <taxon>Trifolium</taxon>
    </lineage>
</organism>
<keyword evidence="3" id="KW-1185">Reference proteome</keyword>
<name>A0A392M4E2_9FABA</name>
<dbReference type="EMBL" id="LXQA010003399">
    <property type="protein sequence ID" value="MCH82240.1"/>
    <property type="molecule type" value="Genomic_DNA"/>
</dbReference>
<dbReference type="PANTHER" id="PTHR33528:SF17">
    <property type="entry name" value="TRANSMEMBRANE PROTEIN"/>
    <property type="match status" value="1"/>
</dbReference>
<gene>
    <name evidence="2" type="ORF">A2U01_0003041</name>
</gene>
<dbReference type="PANTHER" id="PTHR33528">
    <property type="entry name" value="OS07G0239500 PROTEIN"/>
    <property type="match status" value="1"/>
</dbReference>
<reference evidence="2 3" key="1">
    <citation type="journal article" date="2018" name="Front. Plant Sci.">
        <title>Red Clover (Trifolium pratense) and Zigzag Clover (T. medium) - A Picture of Genomic Similarities and Differences.</title>
        <authorList>
            <person name="Dluhosova J."/>
            <person name="Istvanek J."/>
            <person name="Nedelnik J."/>
            <person name="Repkova J."/>
        </authorList>
    </citation>
    <scope>NUCLEOTIDE SEQUENCE [LARGE SCALE GENOMIC DNA]</scope>
    <source>
        <strain evidence="3">cv. 10/8</strain>
        <tissue evidence="2">Leaf</tissue>
    </source>
</reference>
<comment type="caution">
    <text evidence="2">The sequence shown here is derived from an EMBL/GenBank/DDBJ whole genome shotgun (WGS) entry which is preliminary data.</text>
</comment>
<sequence>MASIIKSSMSFITGTVFGMYIAQNYNVPNVEKLASMGVSMASYMEKAYRKPEKPEPKIMDDDDRTSEPKIKDEDDDLSKKKKGRWY</sequence>
<dbReference type="AlphaFoldDB" id="A0A392M4E2"/>
<protein>
    <submittedName>
        <fullName evidence="2">Uncharacterized protein</fullName>
    </submittedName>
</protein>
<feature type="region of interest" description="Disordered" evidence="1">
    <location>
        <begin position="47"/>
        <end position="86"/>
    </location>
</feature>
<feature type="compositionally biased region" description="Basic and acidic residues" evidence="1">
    <location>
        <begin position="47"/>
        <end position="72"/>
    </location>
</feature>
<evidence type="ECO:0000313" key="3">
    <source>
        <dbReference type="Proteomes" id="UP000265520"/>
    </source>
</evidence>
<evidence type="ECO:0000313" key="2">
    <source>
        <dbReference type="EMBL" id="MCH82240.1"/>
    </source>
</evidence>
<evidence type="ECO:0000256" key="1">
    <source>
        <dbReference type="SAM" id="MobiDB-lite"/>
    </source>
</evidence>